<accession>A4BN13</accession>
<organism evidence="1 2">
    <name type="scientific">Nitrococcus mobilis Nb-231</name>
    <dbReference type="NCBI Taxonomy" id="314278"/>
    <lineage>
        <taxon>Bacteria</taxon>
        <taxon>Pseudomonadati</taxon>
        <taxon>Pseudomonadota</taxon>
        <taxon>Gammaproteobacteria</taxon>
        <taxon>Chromatiales</taxon>
        <taxon>Ectothiorhodospiraceae</taxon>
        <taxon>Nitrococcus</taxon>
    </lineage>
</organism>
<sequence length="41" mass="4153">MDHAHAGTLIGLAVDPFQRGSPLALAQLPGSETVAEALALL</sequence>
<comment type="caution">
    <text evidence="1">The sequence shown here is derived from an EMBL/GenBank/DDBJ whole genome shotgun (WGS) entry which is preliminary data.</text>
</comment>
<dbReference type="Proteomes" id="UP000003374">
    <property type="component" value="Unassembled WGS sequence"/>
</dbReference>
<evidence type="ECO:0000313" key="2">
    <source>
        <dbReference type="Proteomes" id="UP000003374"/>
    </source>
</evidence>
<name>A4BN13_9GAMM</name>
<gene>
    <name evidence="1" type="ORF">NB231_09178</name>
</gene>
<dbReference type="HOGENOM" id="CLU_3273404_0_0_6"/>
<dbReference type="AlphaFoldDB" id="A4BN13"/>
<evidence type="ECO:0000313" key="1">
    <source>
        <dbReference type="EMBL" id="EAR22612.1"/>
    </source>
</evidence>
<keyword evidence="2" id="KW-1185">Reference proteome</keyword>
<dbReference type="EMBL" id="AAOF01000002">
    <property type="protein sequence ID" value="EAR22612.1"/>
    <property type="molecule type" value="Genomic_DNA"/>
</dbReference>
<proteinExistence type="predicted"/>
<reference evidence="1 2" key="1">
    <citation type="submission" date="2006-02" db="EMBL/GenBank/DDBJ databases">
        <authorList>
            <person name="Waterbury J."/>
            <person name="Ferriera S."/>
            <person name="Johnson J."/>
            <person name="Kravitz S."/>
            <person name="Halpern A."/>
            <person name="Remington K."/>
            <person name="Beeson K."/>
            <person name="Tran B."/>
            <person name="Rogers Y.-H."/>
            <person name="Friedman R."/>
            <person name="Venter J.C."/>
        </authorList>
    </citation>
    <scope>NUCLEOTIDE SEQUENCE [LARGE SCALE GENOMIC DNA]</scope>
    <source>
        <strain evidence="1 2">Nb-231</strain>
    </source>
</reference>
<protein>
    <submittedName>
        <fullName evidence="1">Uncharacterized protein</fullName>
    </submittedName>
</protein>